<reference evidence="2" key="1">
    <citation type="submission" date="2025-08" db="UniProtKB">
        <authorList>
            <consortium name="RefSeq"/>
        </authorList>
    </citation>
    <scope>IDENTIFICATION</scope>
</reference>
<evidence type="ECO:0000313" key="1">
    <source>
        <dbReference type="Proteomes" id="UP000694850"/>
    </source>
</evidence>
<dbReference type="RefSeq" id="XP_042636922.1">
    <property type="nucleotide sequence ID" value="XM_042780988.1"/>
</dbReference>
<protein>
    <submittedName>
        <fullName evidence="2">Protein MGARP</fullName>
    </submittedName>
</protein>
<gene>
    <name evidence="2" type="primary">LOC103197332</name>
</gene>
<sequence length="255" mass="27040">MYLRRAVSKTLALPLRTPTSPAPFRKDAALRRMSSKFLGSSGSNMMYYLVVGVTVSAGGYYTYKTVRSEQAKHSEHMTNLKEKNKEELQPLQGEEENPVETEKPSSEAPEVSVVEADKASSEAPVVSVVEAEVEGAEEIPDATNAVIKEESACLEGMDAALVGTAAVGAETGPEDTDIPRGETTKVNAETAPGITKPPPFEAVAGSDDKDITEKERSDEHTELEKGNSTVESESSAGDVSQEEAGVDSEATSAQG</sequence>
<dbReference type="Proteomes" id="UP000694850">
    <property type="component" value="Unplaced"/>
</dbReference>
<proteinExistence type="predicted"/>
<accession>A0AC54Z801</accession>
<evidence type="ECO:0000313" key="2">
    <source>
        <dbReference type="RefSeq" id="XP_042636922.1"/>
    </source>
</evidence>
<name>A0AC54Z801_ORYAF</name>
<organism evidence="1 2">
    <name type="scientific">Orycteropus afer afer</name>
    <dbReference type="NCBI Taxonomy" id="1230840"/>
    <lineage>
        <taxon>Eukaryota</taxon>
        <taxon>Metazoa</taxon>
        <taxon>Chordata</taxon>
        <taxon>Craniata</taxon>
        <taxon>Vertebrata</taxon>
        <taxon>Euteleostomi</taxon>
        <taxon>Mammalia</taxon>
        <taxon>Eutheria</taxon>
        <taxon>Afrotheria</taxon>
        <taxon>Tubulidentata</taxon>
        <taxon>Orycteropodidae</taxon>
        <taxon>Orycteropus</taxon>
    </lineage>
</organism>
<keyword evidence="1" id="KW-1185">Reference proteome</keyword>